<dbReference type="EMBL" id="CAJNOR010000370">
    <property type="protein sequence ID" value="CAF0893886.1"/>
    <property type="molecule type" value="Genomic_DNA"/>
</dbReference>
<evidence type="ECO:0000313" key="4">
    <source>
        <dbReference type="Proteomes" id="UP000663828"/>
    </source>
</evidence>
<dbReference type="OrthoDB" id="10041788at2759"/>
<dbReference type="AlphaFoldDB" id="A0A813Z670"/>
<comment type="caution">
    <text evidence="2">The sequence shown here is derived from an EMBL/GenBank/DDBJ whole genome shotgun (WGS) entry which is preliminary data.</text>
</comment>
<dbReference type="Proteomes" id="UP000663828">
    <property type="component" value="Unassembled WGS sequence"/>
</dbReference>
<evidence type="ECO:0000256" key="1">
    <source>
        <dbReference type="SAM" id="SignalP"/>
    </source>
</evidence>
<reference evidence="2" key="1">
    <citation type="submission" date="2021-02" db="EMBL/GenBank/DDBJ databases">
        <authorList>
            <person name="Nowell W R."/>
        </authorList>
    </citation>
    <scope>NUCLEOTIDE SEQUENCE</scope>
</reference>
<organism evidence="2 4">
    <name type="scientific">Adineta ricciae</name>
    <name type="common">Rotifer</name>
    <dbReference type="NCBI Taxonomy" id="249248"/>
    <lineage>
        <taxon>Eukaryota</taxon>
        <taxon>Metazoa</taxon>
        <taxon>Spiralia</taxon>
        <taxon>Gnathifera</taxon>
        <taxon>Rotifera</taxon>
        <taxon>Eurotatoria</taxon>
        <taxon>Bdelloidea</taxon>
        <taxon>Adinetida</taxon>
        <taxon>Adinetidae</taxon>
        <taxon>Adineta</taxon>
    </lineage>
</organism>
<proteinExistence type="predicted"/>
<evidence type="ECO:0000313" key="3">
    <source>
        <dbReference type="EMBL" id="CAF1001080.1"/>
    </source>
</evidence>
<feature type="signal peptide" evidence="1">
    <location>
        <begin position="1"/>
        <end position="21"/>
    </location>
</feature>
<feature type="chain" id="PRO_5036223642" evidence="1">
    <location>
        <begin position="22"/>
        <end position="222"/>
    </location>
</feature>
<sequence length="222" mass="25972">MRVSIKVSLLANLVVLRFVIASVHIQHHYRLGDTYTYAENKSTTTTNLLTGEINTQLEESVYIIRIVELDDPLTNSSAEYEKTYVSARFTPADDRATRRLLSQHTREYFFKETEFSLPEYSIGNRWLMKSATNLDKLVTVTDIYESDEYDTEVIQFDIEIVGTIQSFNETMPNHYWIRKHLDLQTGMLLSEEITHKSTVIYSRLTDVTLKKLIKYRTHHHDL</sequence>
<dbReference type="EMBL" id="CAJNOJ010000062">
    <property type="protein sequence ID" value="CAF1001080.1"/>
    <property type="molecule type" value="Genomic_DNA"/>
</dbReference>
<evidence type="ECO:0000313" key="2">
    <source>
        <dbReference type="EMBL" id="CAF0893886.1"/>
    </source>
</evidence>
<accession>A0A813Z670</accession>
<gene>
    <name evidence="3" type="ORF">EDS130_LOCUS14889</name>
    <name evidence="2" type="ORF">XAT740_LOCUS7659</name>
</gene>
<name>A0A813Z670_ADIRI</name>
<keyword evidence="4" id="KW-1185">Reference proteome</keyword>
<dbReference type="Proteomes" id="UP000663852">
    <property type="component" value="Unassembled WGS sequence"/>
</dbReference>
<keyword evidence="1" id="KW-0732">Signal</keyword>
<protein>
    <submittedName>
        <fullName evidence="2">Uncharacterized protein</fullName>
    </submittedName>
</protein>